<dbReference type="EMBL" id="KQ242538">
    <property type="protein sequence ID" value="KNC78207.1"/>
    <property type="molecule type" value="Genomic_DNA"/>
</dbReference>
<evidence type="ECO:0000313" key="4">
    <source>
        <dbReference type="Proteomes" id="UP000054560"/>
    </source>
</evidence>
<feature type="non-terminal residue" evidence="3">
    <location>
        <position position="164"/>
    </location>
</feature>
<keyword evidence="2" id="KW-1133">Transmembrane helix</keyword>
<dbReference type="AlphaFoldDB" id="A0A0L0FN59"/>
<accession>A0A0L0FN59</accession>
<dbReference type="RefSeq" id="XP_014152109.1">
    <property type="nucleotide sequence ID" value="XM_014296634.1"/>
</dbReference>
<feature type="transmembrane region" description="Helical" evidence="2">
    <location>
        <begin position="135"/>
        <end position="155"/>
    </location>
</feature>
<feature type="compositionally biased region" description="Polar residues" evidence="1">
    <location>
        <begin position="15"/>
        <end position="33"/>
    </location>
</feature>
<proteinExistence type="predicted"/>
<gene>
    <name evidence="3" type="ORF">SARC_09359</name>
</gene>
<keyword evidence="4" id="KW-1185">Reference proteome</keyword>
<keyword evidence="2" id="KW-0472">Membrane</keyword>
<evidence type="ECO:0000313" key="3">
    <source>
        <dbReference type="EMBL" id="KNC78207.1"/>
    </source>
</evidence>
<sequence>MQDAGVDGARRDRGSTNNTSSHGNESDQASTLPGSVKPDADIQEYSDAQTDPSGATDEDNNRSVKQGTNKSVKDNTDAELESTSEPVLEQANTLVSPYKLVMFNPLTEYKTMLTSSTAITIFGLTFALWAIAGGWWVFLAVCTFAFFLAGLELGAEQQKGGTTR</sequence>
<reference evidence="3 4" key="1">
    <citation type="submission" date="2011-02" db="EMBL/GenBank/DDBJ databases">
        <title>The Genome Sequence of Sphaeroforma arctica JP610.</title>
        <authorList>
            <consortium name="The Broad Institute Genome Sequencing Platform"/>
            <person name="Russ C."/>
            <person name="Cuomo C."/>
            <person name="Young S.K."/>
            <person name="Zeng Q."/>
            <person name="Gargeya S."/>
            <person name="Alvarado L."/>
            <person name="Berlin A."/>
            <person name="Chapman S.B."/>
            <person name="Chen Z."/>
            <person name="Freedman E."/>
            <person name="Gellesch M."/>
            <person name="Goldberg J."/>
            <person name="Griggs A."/>
            <person name="Gujja S."/>
            <person name="Heilman E."/>
            <person name="Heiman D."/>
            <person name="Howarth C."/>
            <person name="Mehta T."/>
            <person name="Neiman D."/>
            <person name="Pearson M."/>
            <person name="Roberts A."/>
            <person name="Saif S."/>
            <person name="Shea T."/>
            <person name="Shenoy N."/>
            <person name="Sisk P."/>
            <person name="Stolte C."/>
            <person name="Sykes S."/>
            <person name="White J."/>
            <person name="Yandava C."/>
            <person name="Burger G."/>
            <person name="Gray M.W."/>
            <person name="Holland P.W.H."/>
            <person name="King N."/>
            <person name="Lang F.B.F."/>
            <person name="Roger A.J."/>
            <person name="Ruiz-Trillo I."/>
            <person name="Haas B."/>
            <person name="Nusbaum C."/>
            <person name="Birren B."/>
        </authorList>
    </citation>
    <scope>NUCLEOTIDE SEQUENCE [LARGE SCALE GENOMIC DNA]</scope>
    <source>
        <strain evidence="3 4">JP610</strain>
    </source>
</reference>
<name>A0A0L0FN59_9EUKA</name>
<organism evidence="3 4">
    <name type="scientific">Sphaeroforma arctica JP610</name>
    <dbReference type="NCBI Taxonomy" id="667725"/>
    <lineage>
        <taxon>Eukaryota</taxon>
        <taxon>Ichthyosporea</taxon>
        <taxon>Ichthyophonida</taxon>
        <taxon>Sphaeroforma</taxon>
    </lineage>
</organism>
<dbReference type="Proteomes" id="UP000054560">
    <property type="component" value="Unassembled WGS sequence"/>
</dbReference>
<evidence type="ECO:0000256" key="2">
    <source>
        <dbReference type="SAM" id="Phobius"/>
    </source>
</evidence>
<dbReference type="GeneID" id="25909863"/>
<protein>
    <submittedName>
        <fullName evidence="3">Uncharacterized protein</fullName>
    </submittedName>
</protein>
<evidence type="ECO:0000256" key="1">
    <source>
        <dbReference type="SAM" id="MobiDB-lite"/>
    </source>
</evidence>
<keyword evidence="2" id="KW-0812">Transmembrane</keyword>
<feature type="region of interest" description="Disordered" evidence="1">
    <location>
        <begin position="1"/>
        <end position="88"/>
    </location>
</feature>
<feature type="transmembrane region" description="Helical" evidence="2">
    <location>
        <begin position="109"/>
        <end position="129"/>
    </location>
</feature>